<gene>
    <name evidence="3" type="ORF">JIN84_12080</name>
</gene>
<sequence length="380" mass="40141">MKKLLATLCLSAATLATSAHAQKTGDAVTPEALQKLEWIQGEAPTAWEPGKLYILECWATWCGPCIAAIPHVDALYDKYQEKGLRVIGVDVWEDGKDKVVEFVKKKGEGMSYPVAYTGKGGPFEELWLKPAGVKGIPHAFLVKDGKVIATSHPARLTEELIESLLAGGDAGKNTLEKLNAAAAAQQAAASARAAFTEGKEKNDAAAMAAAADQLAAAEPDSIYVPLFRNEALIAAKDWSAIDKLIEGLDNTNKLRLMLVNSLGNTLSATEGVPAGTLAKAVTAYEATIKDRGMKTTVDATTLSRLQWAMGDKGKALAEANQGVELAKAADKASPRSIYPYEQFAAAVAAGTMPTNKEFSQFFRAAPVAPTTPVAPTVIGN</sequence>
<reference evidence="3" key="1">
    <citation type="submission" date="2021-01" db="EMBL/GenBank/DDBJ databases">
        <title>Modified the classification status of verrucomicrobia.</title>
        <authorList>
            <person name="Feng X."/>
        </authorList>
    </citation>
    <scope>NUCLEOTIDE SEQUENCE</scope>
    <source>
        <strain evidence="3">JCM 18052</strain>
    </source>
</reference>
<evidence type="ECO:0000313" key="3">
    <source>
        <dbReference type="EMBL" id="MBK1816355.1"/>
    </source>
</evidence>
<keyword evidence="4" id="KW-1185">Reference proteome</keyword>
<dbReference type="PANTHER" id="PTHR42852">
    <property type="entry name" value="THIOL:DISULFIDE INTERCHANGE PROTEIN DSBE"/>
    <property type="match status" value="1"/>
</dbReference>
<dbReference type="InterPro" id="IPR050553">
    <property type="entry name" value="Thioredoxin_ResA/DsbE_sf"/>
</dbReference>
<comment type="caution">
    <text evidence="3">The sequence shown here is derived from an EMBL/GenBank/DDBJ whole genome shotgun (WGS) entry which is preliminary data.</text>
</comment>
<organism evidence="3 4">
    <name type="scientific">Luteolibacter yonseiensis</name>
    <dbReference type="NCBI Taxonomy" id="1144680"/>
    <lineage>
        <taxon>Bacteria</taxon>
        <taxon>Pseudomonadati</taxon>
        <taxon>Verrucomicrobiota</taxon>
        <taxon>Verrucomicrobiia</taxon>
        <taxon>Verrucomicrobiales</taxon>
        <taxon>Verrucomicrobiaceae</taxon>
        <taxon>Luteolibacter</taxon>
    </lineage>
</organism>
<evidence type="ECO:0000256" key="1">
    <source>
        <dbReference type="SAM" id="SignalP"/>
    </source>
</evidence>
<dbReference type="InterPro" id="IPR000866">
    <property type="entry name" value="AhpC/TSA"/>
</dbReference>
<dbReference type="PROSITE" id="PS51352">
    <property type="entry name" value="THIOREDOXIN_2"/>
    <property type="match status" value="1"/>
</dbReference>
<dbReference type="Pfam" id="PF00578">
    <property type="entry name" value="AhpC-TSA"/>
    <property type="match status" value="1"/>
</dbReference>
<dbReference type="Proteomes" id="UP000600139">
    <property type="component" value="Unassembled WGS sequence"/>
</dbReference>
<accession>A0A934R6Y4</accession>
<dbReference type="InterPro" id="IPR036249">
    <property type="entry name" value="Thioredoxin-like_sf"/>
</dbReference>
<protein>
    <submittedName>
        <fullName evidence="3">TlpA family protein disulfide reductase</fullName>
    </submittedName>
</protein>
<dbReference type="SUPFAM" id="SSF52833">
    <property type="entry name" value="Thioredoxin-like"/>
    <property type="match status" value="1"/>
</dbReference>
<keyword evidence="1" id="KW-0732">Signal</keyword>
<dbReference type="RefSeq" id="WP_200351296.1">
    <property type="nucleotide sequence ID" value="NZ_BAABHZ010000006.1"/>
</dbReference>
<name>A0A934R6Y4_9BACT</name>
<dbReference type="GO" id="GO:0016491">
    <property type="term" value="F:oxidoreductase activity"/>
    <property type="evidence" value="ECO:0007669"/>
    <property type="project" value="InterPro"/>
</dbReference>
<proteinExistence type="predicted"/>
<feature type="domain" description="Thioredoxin" evidence="2">
    <location>
        <begin position="22"/>
        <end position="170"/>
    </location>
</feature>
<evidence type="ECO:0000313" key="4">
    <source>
        <dbReference type="Proteomes" id="UP000600139"/>
    </source>
</evidence>
<dbReference type="PANTHER" id="PTHR42852:SF13">
    <property type="entry name" value="PROTEIN DIPZ"/>
    <property type="match status" value="1"/>
</dbReference>
<dbReference type="Gene3D" id="3.40.30.10">
    <property type="entry name" value="Glutaredoxin"/>
    <property type="match status" value="1"/>
</dbReference>
<dbReference type="CDD" id="cd02966">
    <property type="entry name" value="TlpA_like_family"/>
    <property type="match status" value="1"/>
</dbReference>
<dbReference type="AlphaFoldDB" id="A0A934R6Y4"/>
<feature type="chain" id="PRO_5036951685" evidence="1">
    <location>
        <begin position="22"/>
        <end position="380"/>
    </location>
</feature>
<feature type="signal peptide" evidence="1">
    <location>
        <begin position="1"/>
        <end position="21"/>
    </location>
</feature>
<dbReference type="GO" id="GO:0016209">
    <property type="term" value="F:antioxidant activity"/>
    <property type="evidence" value="ECO:0007669"/>
    <property type="project" value="InterPro"/>
</dbReference>
<dbReference type="EMBL" id="JAENIK010000011">
    <property type="protein sequence ID" value="MBK1816355.1"/>
    <property type="molecule type" value="Genomic_DNA"/>
</dbReference>
<dbReference type="InterPro" id="IPR013766">
    <property type="entry name" value="Thioredoxin_domain"/>
</dbReference>
<evidence type="ECO:0000259" key="2">
    <source>
        <dbReference type="PROSITE" id="PS51352"/>
    </source>
</evidence>